<dbReference type="InterPro" id="IPR058247">
    <property type="entry name" value="DUF1453"/>
</dbReference>
<feature type="transmembrane region" description="Helical" evidence="1">
    <location>
        <begin position="94"/>
        <end position="112"/>
    </location>
</feature>
<feature type="transmembrane region" description="Helical" evidence="1">
    <location>
        <begin position="124"/>
        <end position="145"/>
    </location>
</feature>
<keyword evidence="1" id="KW-1133">Transmembrane helix</keyword>
<feature type="transmembrane region" description="Helical" evidence="1">
    <location>
        <begin position="36"/>
        <end position="53"/>
    </location>
</feature>
<comment type="caution">
    <text evidence="2">The sequence shown here is derived from an EMBL/GenBank/DDBJ whole genome shotgun (WGS) entry which is preliminary data.</text>
</comment>
<sequence length="160" mass="18574">MQPVIPATSLFLFIGALILLRRVRSMHKPTKGNGKRILFPLLFLIPGLVFFLNPGHTTYLQIFISILLGILLSIPLIMLSNYEIREDGFIYTKKSPAFIVTFLLMIALRYYFRQHLSTINPGTLNMLIFLIVICYLIPWRIACYIKFKRILKLKDQISIQ</sequence>
<proteinExistence type="predicted"/>
<dbReference type="PANTHER" id="PTHR39164">
    <property type="entry name" value="PROTEIN CCDC"/>
    <property type="match status" value="1"/>
</dbReference>
<protein>
    <submittedName>
        <fullName evidence="2">Cytochrome c biogenesis protein CcdC</fullName>
    </submittedName>
</protein>
<feature type="transmembrane region" description="Helical" evidence="1">
    <location>
        <begin position="6"/>
        <end position="24"/>
    </location>
</feature>
<dbReference type="Pfam" id="PF07301">
    <property type="entry name" value="DUF1453"/>
    <property type="match status" value="1"/>
</dbReference>
<dbReference type="PANTHER" id="PTHR39164:SF1">
    <property type="entry name" value="PROTEIN CCDC"/>
    <property type="match status" value="1"/>
</dbReference>
<keyword evidence="1" id="KW-0812">Transmembrane</keyword>
<organism evidence="2 3">
    <name type="scientific">Bacillus yunxiaonensis</name>
    <dbReference type="NCBI Taxonomy" id="3127665"/>
    <lineage>
        <taxon>Bacteria</taxon>
        <taxon>Bacillati</taxon>
        <taxon>Bacillota</taxon>
        <taxon>Bacilli</taxon>
        <taxon>Bacillales</taxon>
        <taxon>Bacillaceae</taxon>
        <taxon>Bacillus</taxon>
    </lineage>
</organism>
<dbReference type="PIRSF" id="PIRSF021441">
    <property type="entry name" value="DUF1453"/>
    <property type="match status" value="1"/>
</dbReference>
<evidence type="ECO:0000313" key="2">
    <source>
        <dbReference type="EMBL" id="MEI4831629.1"/>
    </source>
</evidence>
<dbReference type="InterPro" id="IPR031306">
    <property type="entry name" value="CcdC"/>
</dbReference>
<keyword evidence="1" id="KW-0472">Membrane</keyword>
<dbReference type="RefSeq" id="WP_336483696.1">
    <property type="nucleotide sequence ID" value="NZ_JBAWSV010000007.1"/>
</dbReference>
<keyword evidence="3" id="KW-1185">Reference proteome</keyword>
<accession>A0ABU8G2J6</accession>
<name>A0ABU8G2J6_9BACI</name>
<evidence type="ECO:0000256" key="1">
    <source>
        <dbReference type="SAM" id="Phobius"/>
    </source>
</evidence>
<dbReference type="EMBL" id="JBAWSV010000007">
    <property type="protein sequence ID" value="MEI4831629.1"/>
    <property type="molecule type" value="Genomic_DNA"/>
</dbReference>
<reference evidence="2 3" key="1">
    <citation type="submission" date="2024-01" db="EMBL/GenBank/DDBJ databases">
        <title>Seven novel Bacillus-like species.</title>
        <authorList>
            <person name="Liu G."/>
        </authorList>
    </citation>
    <scope>NUCLEOTIDE SEQUENCE [LARGE SCALE GENOMIC DNA]</scope>
    <source>
        <strain evidence="2 3">FJAT-53711</strain>
    </source>
</reference>
<gene>
    <name evidence="2" type="ORF">WAX78_19565</name>
</gene>
<feature type="transmembrane region" description="Helical" evidence="1">
    <location>
        <begin position="59"/>
        <end position="82"/>
    </location>
</feature>
<dbReference type="Proteomes" id="UP001367922">
    <property type="component" value="Unassembled WGS sequence"/>
</dbReference>
<evidence type="ECO:0000313" key="3">
    <source>
        <dbReference type="Proteomes" id="UP001367922"/>
    </source>
</evidence>